<dbReference type="Pfam" id="PF00168">
    <property type="entry name" value="C2"/>
    <property type="match status" value="1"/>
</dbReference>
<name>A0ABD0LD90_9CAEN</name>
<accession>A0ABD0LD90</accession>
<feature type="domain" description="C2" evidence="1">
    <location>
        <begin position="9"/>
        <end position="50"/>
    </location>
</feature>
<dbReference type="Gene3D" id="2.60.40.150">
    <property type="entry name" value="C2 domain"/>
    <property type="match status" value="1"/>
</dbReference>
<dbReference type="Proteomes" id="UP001519460">
    <property type="component" value="Unassembled WGS sequence"/>
</dbReference>
<sequence>MMRMMVFCVSSCRTATVYKTLDPLWGEEFILHMPSGFHNLSLYIYDADKVS</sequence>
<comment type="caution">
    <text evidence="2">The sequence shown here is derived from an EMBL/GenBank/DDBJ whole genome shotgun (WGS) entry which is preliminary data.</text>
</comment>
<dbReference type="EMBL" id="JACVVK020000058">
    <property type="protein sequence ID" value="KAK7497441.1"/>
    <property type="molecule type" value="Genomic_DNA"/>
</dbReference>
<proteinExistence type="predicted"/>
<reference evidence="2 3" key="1">
    <citation type="journal article" date="2023" name="Sci. Data">
        <title>Genome assembly of the Korean intertidal mud-creeper Batillaria attramentaria.</title>
        <authorList>
            <person name="Patra A.K."/>
            <person name="Ho P.T."/>
            <person name="Jun S."/>
            <person name="Lee S.J."/>
            <person name="Kim Y."/>
            <person name="Won Y.J."/>
        </authorList>
    </citation>
    <scope>NUCLEOTIDE SEQUENCE [LARGE SCALE GENOMIC DNA]</scope>
    <source>
        <strain evidence="2">Wonlab-2016</strain>
    </source>
</reference>
<dbReference type="InterPro" id="IPR000008">
    <property type="entry name" value="C2_dom"/>
</dbReference>
<evidence type="ECO:0000313" key="3">
    <source>
        <dbReference type="Proteomes" id="UP001519460"/>
    </source>
</evidence>
<dbReference type="SUPFAM" id="SSF49562">
    <property type="entry name" value="C2 domain (Calcium/lipid-binding domain, CaLB)"/>
    <property type="match status" value="1"/>
</dbReference>
<evidence type="ECO:0000313" key="2">
    <source>
        <dbReference type="EMBL" id="KAK7497441.1"/>
    </source>
</evidence>
<evidence type="ECO:0000259" key="1">
    <source>
        <dbReference type="Pfam" id="PF00168"/>
    </source>
</evidence>
<protein>
    <recommendedName>
        <fullName evidence="1">C2 domain-containing protein</fullName>
    </recommendedName>
</protein>
<dbReference type="InterPro" id="IPR035892">
    <property type="entry name" value="C2_domain_sf"/>
</dbReference>
<keyword evidence="3" id="KW-1185">Reference proteome</keyword>
<feature type="non-terminal residue" evidence="2">
    <location>
        <position position="51"/>
    </location>
</feature>
<organism evidence="2 3">
    <name type="scientific">Batillaria attramentaria</name>
    <dbReference type="NCBI Taxonomy" id="370345"/>
    <lineage>
        <taxon>Eukaryota</taxon>
        <taxon>Metazoa</taxon>
        <taxon>Spiralia</taxon>
        <taxon>Lophotrochozoa</taxon>
        <taxon>Mollusca</taxon>
        <taxon>Gastropoda</taxon>
        <taxon>Caenogastropoda</taxon>
        <taxon>Sorbeoconcha</taxon>
        <taxon>Cerithioidea</taxon>
        <taxon>Batillariidae</taxon>
        <taxon>Batillaria</taxon>
    </lineage>
</organism>
<dbReference type="AlphaFoldDB" id="A0ABD0LD90"/>
<gene>
    <name evidence="2" type="ORF">BaRGS_00011283</name>
</gene>